<evidence type="ECO:0000256" key="5">
    <source>
        <dbReference type="ARBA" id="ARBA00023315"/>
    </source>
</evidence>
<dbReference type="Gene3D" id="3.40.47.10">
    <property type="match status" value="2"/>
</dbReference>
<evidence type="ECO:0000256" key="9">
    <source>
        <dbReference type="PIRSR" id="PIRSR000429-1"/>
    </source>
</evidence>
<accession>A0A3G1KWW3</accession>
<dbReference type="Pfam" id="PF02803">
    <property type="entry name" value="Thiolase_C"/>
    <property type="match status" value="1"/>
</dbReference>
<dbReference type="GO" id="GO:0005737">
    <property type="term" value="C:cytoplasm"/>
    <property type="evidence" value="ECO:0007669"/>
    <property type="project" value="UniProtKB-SubCell"/>
</dbReference>
<evidence type="ECO:0000259" key="11">
    <source>
        <dbReference type="Pfam" id="PF00108"/>
    </source>
</evidence>
<comment type="similarity">
    <text evidence="2 10">Belongs to the thiolase-like superfamily. Thiolase family.</text>
</comment>
<evidence type="ECO:0000256" key="1">
    <source>
        <dbReference type="ARBA" id="ARBA00004496"/>
    </source>
</evidence>
<dbReference type="PANTHER" id="PTHR18919">
    <property type="entry name" value="ACETYL-COA C-ACYLTRANSFERASE"/>
    <property type="match status" value="1"/>
</dbReference>
<dbReference type="CDD" id="cd00751">
    <property type="entry name" value="thiolase"/>
    <property type="match status" value="1"/>
</dbReference>
<evidence type="ECO:0000256" key="2">
    <source>
        <dbReference type="ARBA" id="ARBA00010982"/>
    </source>
</evidence>
<dbReference type="PROSITE" id="PS00099">
    <property type="entry name" value="THIOLASE_3"/>
    <property type="match status" value="1"/>
</dbReference>
<dbReference type="InterPro" id="IPR020617">
    <property type="entry name" value="Thiolase_C"/>
</dbReference>
<dbReference type="RefSeq" id="WP_148136241.1">
    <property type="nucleotide sequence ID" value="NZ_CP017634.1"/>
</dbReference>
<feature type="active site" description="Acyl-thioester intermediate" evidence="9">
    <location>
        <position position="88"/>
    </location>
</feature>
<organism evidence="13 14">
    <name type="scientific">Formimonas warabiya</name>
    <dbReference type="NCBI Taxonomy" id="1761012"/>
    <lineage>
        <taxon>Bacteria</taxon>
        <taxon>Bacillati</taxon>
        <taxon>Bacillota</taxon>
        <taxon>Clostridia</taxon>
        <taxon>Eubacteriales</taxon>
        <taxon>Peptococcaceae</taxon>
        <taxon>Candidatus Formimonas</taxon>
    </lineage>
</organism>
<dbReference type="InterPro" id="IPR020616">
    <property type="entry name" value="Thiolase_N"/>
</dbReference>
<evidence type="ECO:0000259" key="12">
    <source>
        <dbReference type="Pfam" id="PF02803"/>
    </source>
</evidence>
<dbReference type="InterPro" id="IPR020615">
    <property type="entry name" value="Thiolase_acyl_enz_int_AS"/>
</dbReference>
<comment type="catalytic activity">
    <reaction evidence="8">
        <text>2 acetyl-CoA = acetoacetyl-CoA + CoA</text>
        <dbReference type="Rhea" id="RHEA:21036"/>
        <dbReference type="ChEBI" id="CHEBI:57286"/>
        <dbReference type="ChEBI" id="CHEBI:57287"/>
        <dbReference type="ChEBI" id="CHEBI:57288"/>
        <dbReference type="EC" id="2.3.1.9"/>
    </reaction>
</comment>
<dbReference type="InterPro" id="IPR020610">
    <property type="entry name" value="Thiolase_AS"/>
</dbReference>
<dbReference type="FunFam" id="3.40.47.10:FF:000010">
    <property type="entry name" value="Acetyl-CoA acetyltransferase (Thiolase)"/>
    <property type="match status" value="1"/>
</dbReference>
<evidence type="ECO:0000256" key="7">
    <source>
        <dbReference type="ARBA" id="ARBA00044137"/>
    </source>
</evidence>
<dbReference type="KEGG" id="fwa:DCMF_21020"/>
<dbReference type="PIRSF" id="PIRSF000429">
    <property type="entry name" value="Ac-CoA_Ac_transf"/>
    <property type="match status" value="1"/>
</dbReference>
<keyword evidence="4 10" id="KW-0808">Transferase</keyword>
<dbReference type="NCBIfam" id="TIGR01930">
    <property type="entry name" value="AcCoA-C-Actrans"/>
    <property type="match status" value="1"/>
</dbReference>
<proteinExistence type="inferred from homology"/>
<dbReference type="GO" id="GO:0003985">
    <property type="term" value="F:acetyl-CoA C-acetyltransferase activity"/>
    <property type="evidence" value="ECO:0007669"/>
    <property type="project" value="UniProtKB-EC"/>
</dbReference>
<evidence type="ECO:0000313" key="14">
    <source>
        <dbReference type="Proteomes" id="UP000323521"/>
    </source>
</evidence>
<dbReference type="Proteomes" id="UP000323521">
    <property type="component" value="Chromosome"/>
</dbReference>
<reference evidence="13 14" key="1">
    <citation type="submission" date="2016-10" db="EMBL/GenBank/DDBJ databases">
        <title>Complete Genome Sequence of Peptococcaceae strain DCMF.</title>
        <authorList>
            <person name="Edwards R.J."/>
            <person name="Holland S.I."/>
            <person name="Deshpande N.P."/>
            <person name="Wong Y.K."/>
            <person name="Ertan H."/>
            <person name="Manefield M."/>
            <person name="Russell T.L."/>
            <person name="Lee M.J."/>
        </authorList>
    </citation>
    <scope>NUCLEOTIDE SEQUENCE [LARGE SCALE GENOMIC DNA]</scope>
    <source>
        <strain evidence="13 14">DCMF</strain>
    </source>
</reference>
<protein>
    <recommendedName>
        <fullName evidence="7">Acetyl-CoA acetyltransferase</fullName>
        <ecNumber evidence="3">2.3.1.9</ecNumber>
    </recommendedName>
    <alternativeName>
        <fullName evidence="6">Acetoacetyl-CoA thiolase</fullName>
    </alternativeName>
</protein>
<evidence type="ECO:0000256" key="4">
    <source>
        <dbReference type="ARBA" id="ARBA00022679"/>
    </source>
</evidence>
<dbReference type="AlphaFoldDB" id="A0A3G1KWW3"/>
<gene>
    <name evidence="13" type="ORF">DCMF_21020</name>
</gene>
<dbReference type="PROSITE" id="PS00098">
    <property type="entry name" value="THIOLASE_1"/>
    <property type="match status" value="1"/>
</dbReference>
<comment type="subcellular location">
    <subcellularLocation>
        <location evidence="1">Cytoplasm</location>
    </subcellularLocation>
</comment>
<evidence type="ECO:0000256" key="6">
    <source>
        <dbReference type="ARBA" id="ARBA00030755"/>
    </source>
</evidence>
<dbReference type="Pfam" id="PF00108">
    <property type="entry name" value="Thiolase_N"/>
    <property type="match status" value="1"/>
</dbReference>
<dbReference type="PANTHER" id="PTHR18919:SF107">
    <property type="entry name" value="ACETYL-COA ACETYLTRANSFERASE, CYTOSOLIC"/>
    <property type="match status" value="1"/>
</dbReference>
<dbReference type="PROSITE" id="PS00737">
    <property type="entry name" value="THIOLASE_2"/>
    <property type="match status" value="1"/>
</dbReference>
<sequence length="392" mass="40706">MSIPVIVSAVRTAIGSYGGALKDVKAADLGAAVIAEACSRAKIAAEMVEEVIMGNVLQAGLGQNVARQAALKAGLPVEVPAMTVNKVCASGMKTVALAAQAVQMGDAQVVVAGGTENMSQAPYLLYNARWGQRMGDGVLVDEMIKDGLWCAIGDHHMGITAENVAQKYQISREEQDEFSFQSQKKTDSAWGQNLFEQEIVPVSIPQKKGEPVIFKKDEHFKPGTTREKLAALKPAFQKGGTVTAGNASGINDGAAALVIMSEERAHSLGLVPLARIAAYASSGVEPGVMGMGPVAAVHKALAKAGWKLEDIDYIEANEAFAAQSVAVGKQLGWDAGKVNVWGGAVALGHPIGASGARIIVTLLHVMEKNGGKKGLATLCVGGGQGMAVLVEK</sequence>
<feature type="domain" description="Thiolase N-terminal" evidence="11">
    <location>
        <begin position="5"/>
        <end position="263"/>
    </location>
</feature>
<feature type="domain" description="Thiolase C-terminal" evidence="12">
    <location>
        <begin position="272"/>
        <end position="392"/>
    </location>
</feature>
<evidence type="ECO:0000256" key="10">
    <source>
        <dbReference type="RuleBase" id="RU003557"/>
    </source>
</evidence>
<keyword evidence="5 10" id="KW-0012">Acyltransferase</keyword>
<keyword evidence="14" id="KW-1185">Reference proteome</keyword>
<dbReference type="SUPFAM" id="SSF53901">
    <property type="entry name" value="Thiolase-like"/>
    <property type="match status" value="2"/>
</dbReference>
<dbReference type="EC" id="2.3.1.9" evidence="3"/>
<feature type="active site" description="Proton acceptor" evidence="9">
    <location>
        <position position="349"/>
    </location>
</feature>
<evidence type="ECO:0000313" key="13">
    <source>
        <dbReference type="EMBL" id="ATW26910.1"/>
    </source>
</evidence>
<evidence type="ECO:0000256" key="3">
    <source>
        <dbReference type="ARBA" id="ARBA00012705"/>
    </source>
</evidence>
<dbReference type="InterPro" id="IPR016039">
    <property type="entry name" value="Thiolase-like"/>
</dbReference>
<dbReference type="InterPro" id="IPR002155">
    <property type="entry name" value="Thiolase"/>
</dbReference>
<dbReference type="EMBL" id="CP017634">
    <property type="protein sequence ID" value="ATW26910.1"/>
    <property type="molecule type" value="Genomic_DNA"/>
</dbReference>
<dbReference type="OrthoDB" id="56116at2"/>
<feature type="active site" description="Proton acceptor" evidence="9">
    <location>
        <position position="379"/>
    </location>
</feature>
<evidence type="ECO:0000256" key="8">
    <source>
        <dbReference type="ARBA" id="ARBA00051550"/>
    </source>
</evidence>
<dbReference type="InterPro" id="IPR020613">
    <property type="entry name" value="Thiolase_CS"/>
</dbReference>
<name>A0A3G1KWW3_FORW1</name>